<feature type="compositionally biased region" description="Basic residues" evidence="6">
    <location>
        <begin position="1"/>
        <end position="20"/>
    </location>
</feature>
<dbReference type="Gene3D" id="2.30.30.70">
    <property type="entry name" value="Ribosomal protein L21"/>
    <property type="match status" value="1"/>
</dbReference>
<dbReference type="RefSeq" id="WP_042686923.1">
    <property type="nucleotide sequence ID" value="NZ_DUIH01000016.1"/>
</dbReference>
<keyword evidence="3 5" id="KW-0687">Ribonucleoprotein</keyword>
<dbReference type="Proteomes" id="UP000600363">
    <property type="component" value="Unassembled WGS sequence"/>
</dbReference>
<evidence type="ECO:0000256" key="3">
    <source>
        <dbReference type="ARBA" id="ARBA00023274"/>
    </source>
</evidence>
<comment type="caution">
    <text evidence="7">The sequence shown here is derived from an EMBL/GenBank/DDBJ whole genome shotgun (WGS) entry which is preliminary data.</text>
</comment>
<keyword evidence="2 5" id="KW-0689">Ribosomal protein</keyword>
<dbReference type="GO" id="GO:1990904">
    <property type="term" value="C:ribonucleoprotein complex"/>
    <property type="evidence" value="ECO:0007669"/>
    <property type="project" value="UniProtKB-KW"/>
</dbReference>
<evidence type="ECO:0000256" key="5">
    <source>
        <dbReference type="HAMAP-Rule" id="MF_00369"/>
    </source>
</evidence>
<dbReference type="GO" id="GO:0005840">
    <property type="term" value="C:ribosome"/>
    <property type="evidence" value="ECO:0007669"/>
    <property type="project" value="UniProtKB-KW"/>
</dbReference>
<dbReference type="InterPro" id="IPR036948">
    <property type="entry name" value="Ribosomal_eL21_sf"/>
</dbReference>
<dbReference type="GO" id="GO:0006412">
    <property type="term" value="P:translation"/>
    <property type="evidence" value="ECO:0007669"/>
    <property type="project" value="UniProtKB-UniRule"/>
</dbReference>
<feature type="region of interest" description="Disordered" evidence="6">
    <location>
        <begin position="1"/>
        <end position="25"/>
    </location>
</feature>
<proteinExistence type="inferred from homology"/>
<dbReference type="EMBL" id="DUIH01000016">
    <property type="protein sequence ID" value="HIH69930.1"/>
    <property type="molecule type" value="Genomic_DNA"/>
</dbReference>
<organism evidence="7 8">
    <name type="scientific">Methermicoccus shengliensis</name>
    <dbReference type="NCBI Taxonomy" id="660064"/>
    <lineage>
        <taxon>Archaea</taxon>
        <taxon>Methanobacteriati</taxon>
        <taxon>Methanobacteriota</taxon>
        <taxon>Stenosarchaea group</taxon>
        <taxon>Methanomicrobia</taxon>
        <taxon>Methanosarcinales</taxon>
        <taxon>Methermicoccaceae</taxon>
        <taxon>Methermicoccus</taxon>
    </lineage>
</organism>
<evidence type="ECO:0000256" key="6">
    <source>
        <dbReference type="SAM" id="MobiDB-lite"/>
    </source>
</evidence>
<protein>
    <recommendedName>
        <fullName evidence="4 5">Large ribosomal subunit protein eL21</fullName>
    </recommendedName>
</protein>
<evidence type="ECO:0000313" key="8">
    <source>
        <dbReference type="Proteomes" id="UP000600363"/>
    </source>
</evidence>
<dbReference type="AlphaFoldDB" id="A0A832RWE7"/>
<evidence type="ECO:0000256" key="2">
    <source>
        <dbReference type="ARBA" id="ARBA00022980"/>
    </source>
</evidence>
<comment type="similarity">
    <text evidence="1 5">Belongs to the eukaryotic ribosomal protein eL21 family.</text>
</comment>
<dbReference type="Pfam" id="PF01157">
    <property type="entry name" value="Ribosomal_L21e"/>
    <property type="match status" value="1"/>
</dbReference>
<dbReference type="NCBIfam" id="NF003303">
    <property type="entry name" value="PRK04306.1"/>
    <property type="match status" value="1"/>
</dbReference>
<gene>
    <name evidence="5" type="primary">rpl21e</name>
    <name evidence="7" type="ORF">HA299_04885</name>
</gene>
<sequence length="96" mass="11030">MDKSHGIRRKSRYKLQKPRREKGLSPITRAVQQFEIGDKVCVKIDPSVHKGAPHHKFHGRTADVVGRRGRAYILRARDGRALKEIIVLPEHLRPHA</sequence>
<reference evidence="7" key="1">
    <citation type="journal article" date="2020" name="bioRxiv">
        <title>A rank-normalized archaeal taxonomy based on genome phylogeny resolves widespread incomplete and uneven classifications.</title>
        <authorList>
            <person name="Rinke C."/>
            <person name="Chuvochina M."/>
            <person name="Mussig A.J."/>
            <person name="Chaumeil P.-A."/>
            <person name="Waite D.W."/>
            <person name="Whitman W.B."/>
            <person name="Parks D.H."/>
            <person name="Hugenholtz P."/>
        </authorList>
    </citation>
    <scope>NUCLEOTIDE SEQUENCE</scope>
    <source>
        <strain evidence="7">UBA12518</strain>
    </source>
</reference>
<dbReference type="InterPro" id="IPR008991">
    <property type="entry name" value="Translation_prot_SH3-like_sf"/>
</dbReference>
<dbReference type="GO" id="GO:0003735">
    <property type="term" value="F:structural constituent of ribosome"/>
    <property type="evidence" value="ECO:0007669"/>
    <property type="project" value="InterPro"/>
</dbReference>
<name>A0A832RWE7_9EURY</name>
<dbReference type="PANTHER" id="PTHR20981">
    <property type="entry name" value="60S RIBOSOMAL PROTEIN L21"/>
    <property type="match status" value="1"/>
</dbReference>
<evidence type="ECO:0000256" key="1">
    <source>
        <dbReference type="ARBA" id="ARBA00008427"/>
    </source>
</evidence>
<dbReference type="HAMAP" id="MF_00369">
    <property type="entry name" value="Ribosomal_eL21"/>
    <property type="match status" value="1"/>
</dbReference>
<dbReference type="InterPro" id="IPR022856">
    <property type="entry name" value="Ribosomal_eL21_arc"/>
</dbReference>
<dbReference type="InterPro" id="IPR001147">
    <property type="entry name" value="Ribosomal_eL21"/>
</dbReference>
<accession>A0A832RWE7</accession>
<evidence type="ECO:0000313" key="7">
    <source>
        <dbReference type="EMBL" id="HIH69930.1"/>
    </source>
</evidence>
<dbReference type="FunFam" id="2.30.30.70:FF:000001">
    <property type="entry name" value="60S ribosomal protein L21"/>
    <property type="match status" value="1"/>
</dbReference>
<dbReference type="SUPFAM" id="SSF50104">
    <property type="entry name" value="Translation proteins SH3-like domain"/>
    <property type="match status" value="1"/>
</dbReference>
<evidence type="ECO:0000256" key="4">
    <source>
        <dbReference type="ARBA" id="ARBA00035219"/>
    </source>
</evidence>